<evidence type="ECO:0000259" key="1">
    <source>
        <dbReference type="Pfam" id="PF04155"/>
    </source>
</evidence>
<dbReference type="InterPro" id="IPR007284">
    <property type="entry name" value="Ground-like_dom"/>
</dbReference>
<dbReference type="OrthoDB" id="5858182at2759"/>
<keyword evidence="3" id="KW-1185">Reference proteome</keyword>
<protein>
    <submittedName>
        <fullName evidence="2">Ground-like domain protein</fullName>
    </submittedName>
</protein>
<reference evidence="2 3" key="1">
    <citation type="submission" date="2014-03" db="EMBL/GenBank/DDBJ databases">
        <title>Draft genome of the hookworm Oesophagostomum dentatum.</title>
        <authorList>
            <person name="Mitreva M."/>
        </authorList>
    </citation>
    <scope>NUCLEOTIDE SEQUENCE [LARGE SCALE GENOMIC DNA]</scope>
    <source>
        <strain evidence="2 3">OD-Hann</strain>
    </source>
</reference>
<sequence>MPMYPTYSYRPTYPTYGTYPAAPEPTIVTGGGCGGGAAVAPAPLPRPPAQNDCCCGCTAPCKYKRRAAAYGSKTVDPLCNNETLRELIQEYITDDATTSKRAIQQAAEEKLEGTTNVICGHGEFSYIVHTDTFCQSTKDDITCYVFQPL</sequence>
<accession>A0A0B1TUY2</accession>
<dbReference type="EMBL" id="KN549200">
    <property type="protein sequence ID" value="KHJ99956.1"/>
    <property type="molecule type" value="Genomic_DNA"/>
</dbReference>
<evidence type="ECO:0000313" key="2">
    <source>
        <dbReference type="EMBL" id="KHJ99956.1"/>
    </source>
</evidence>
<evidence type="ECO:0000313" key="3">
    <source>
        <dbReference type="Proteomes" id="UP000053660"/>
    </source>
</evidence>
<organism evidence="2 3">
    <name type="scientific">Oesophagostomum dentatum</name>
    <name type="common">Nodular worm</name>
    <dbReference type="NCBI Taxonomy" id="61180"/>
    <lineage>
        <taxon>Eukaryota</taxon>
        <taxon>Metazoa</taxon>
        <taxon>Ecdysozoa</taxon>
        <taxon>Nematoda</taxon>
        <taxon>Chromadorea</taxon>
        <taxon>Rhabditida</taxon>
        <taxon>Rhabditina</taxon>
        <taxon>Rhabditomorpha</taxon>
        <taxon>Strongyloidea</taxon>
        <taxon>Strongylidae</taxon>
        <taxon>Oesophagostomum</taxon>
    </lineage>
</organism>
<name>A0A0B1TUY2_OESDE</name>
<dbReference type="AlphaFoldDB" id="A0A0B1TUY2"/>
<dbReference type="Proteomes" id="UP000053660">
    <property type="component" value="Unassembled WGS sequence"/>
</dbReference>
<gene>
    <name evidence="2" type="ORF">OESDEN_00019</name>
</gene>
<feature type="domain" description="Ground-like" evidence="1">
    <location>
        <begin position="76"/>
        <end position="146"/>
    </location>
</feature>
<dbReference type="Pfam" id="PF04155">
    <property type="entry name" value="Ground-like"/>
    <property type="match status" value="1"/>
</dbReference>
<proteinExistence type="predicted"/>